<protein>
    <submittedName>
        <fullName evidence="1">Uncharacterized protein</fullName>
    </submittedName>
</protein>
<evidence type="ECO:0000313" key="2">
    <source>
        <dbReference type="Proteomes" id="UP000600101"/>
    </source>
</evidence>
<evidence type="ECO:0000313" key="1">
    <source>
        <dbReference type="EMBL" id="MBC4014375.1"/>
    </source>
</evidence>
<keyword evidence="2" id="KW-1185">Reference proteome</keyword>
<dbReference type="RefSeq" id="WP_186769405.1">
    <property type="nucleotide sequence ID" value="NZ_JACOMF010000003.1"/>
</dbReference>
<dbReference type="Proteomes" id="UP000600101">
    <property type="component" value="Unassembled WGS sequence"/>
</dbReference>
<organism evidence="1 2">
    <name type="scientific">Siccirubricoccus deserti</name>
    <dbReference type="NCBI Taxonomy" id="2013562"/>
    <lineage>
        <taxon>Bacteria</taxon>
        <taxon>Pseudomonadati</taxon>
        <taxon>Pseudomonadota</taxon>
        <taxon>Alphaproteobacteria</taxon>
        <taxon>Acetobacterales</taxon>
        <taxon>Roseomonadaceae</taxon>
        <taxon>Siccirubricoccus</taxon>
    </lineage>
</organism>
<reference evidence="1" key="1">
    <citation type="submission" date="2020-08" db="EMBL/GenBank/DDBJ databases">
        <authorList>
            <person name="Hu Y."/>
            <person name="Nguyen S.V."/>
            <person name="Li F."/>
            <person name="Fanning S."/>
        </authorList>
    </citation>
    <scope>NUCLEOTIDE SEQUENCE</scope>
    <source>
        <strain evidence="1">SYSU D8009</strain>
    </source>
</reference>
<sequence length="99" mass="10949">MAGAGAGLVRVHDIRHYSVLQGDAAASRLRLYHVTGGRHAVVNAWHRLRLEGDRFMAWFDDAAIFEARDGSIPGPDRIALWFIAGRHTPGVAPRPEVLR</sequence>
<dbReference type="AlphaFoldDB" id="A0A9X0QV19"/>
<comment type="caution">
    <text evidence="1">The sequence shown here is derived from an EMBL/GenBank/DDBJ whole genome shotgun (WGS) entry which is preliminary data.</text>
</comment>
<accession>A0A9X0QV19</accession>
<name>A0A9X0QV19_9PROT</name>
<dbReference type="EMBL" id="JACOMF010000003">
    <property type="protein sequence ID" value="MBC4014375.1"/>
    <property type="molecule type" value="Genomic_DNA"/>
</dbReference>
<proteinExistence type="predicted"/>
<gene>
    <name evidence="1" type="ORF">H7965_03480</name>
</gene>